<sequence>MTYVTEIPATSVSIGTDGTASFTGSFELSDVLNNSTEWTQYKIDAQGATSLSSGDNFTLISSNDEDFGCTYLGGGTLNFEPVNGVFANTNYQIQLAPVSGSLVEAYGHYYFVTDAPLNDDNIVGSLSVTLNQPDGQAADLSVTAPLSELADALATEVDEIPGSWADQVAADLRGLDDQIASLGYGATATISHDPSVERPLTEAEILCFVSGTLISTDRGLVAVQDLMLGDMVWTKDDGFQPIRWIGSSKLSPTVLAQKPNLRPIRIRAGALGADRPSQDLLVSPQHRILVRSKIAVRMFGAMEVLIPAKQLLQVDGIDYADDIEAVEYYHFLFDRHQIVISNGAETESLYTGPQAMRTLPSAARAEVIALFPELEQADHQPESIRLLPSGRQSRKFAQRHASKQRALVC</sequence>
<organism evidence="2 3">
    <name type="scientific">Paracoccus aestuariivivens</name>
    <dbReference type="NCBI Taxonomy" id="1820333"/>
    <lineage>
        <taxon>Bacteria</taxon>
        <taxon>Pseudomonadati</taxon>
        <taxon>Pseudomonadota</taxon>
        <taxon>Alphaproteobacteria</taxon>
        <taxon>Rhodobacterales</taxon>
        <taxon>Paracoccaceae</taxon>
        <taxon>Paracoccus</taxon>
    </lineage>
</organism>
<dbReference type="OrthoDB" id="6305173at2"/>
<reference evidence="2 3" key="1">
    <citation type="submission" date="2019-11" db="EMBL/GenBank/DDBJ databases">
        <authorList>
            <person name="Dong K."/>
        </authorList>
    </citation>
    <scope>NUCLEOTIDE SEQUENCE [LARGE SCALE GENOMIC DNA]</scope>
    <source>
        <strain evidence="2 3">NBRC 111993</strain>
    </source>
</reference>
<evidence type="ECO:0000259" key="1">
    <source>
        <dbReference type="Pfam" id="PF13403"/>
    </source>
</evidence>
<evidence type="ECO:0000313" key="3">
    <source>
        <dbReference type="Proteomes" id="UP000478183"/>
    </source>
</evidence>
<name>A0A6L6J8R4_9RHOB</name>
<proteinExistence type="predicted"/>
<accession>A0A6L6J8R4</accession>
<dbReference type="SUPFAM" id="SSF51294">
    <property type="entry name" value="Hedgehog/intein (Hint) domain"/>
    <property type="match status" value="1"/>
</dbReference>
<protein>
    <submittedName>
        <fullName evidence="2">Hemolysin-type calcium-binding region</fullName>
    </submittedName>
</protein>
<dbReference type="EMBL" id="WMIE01000001">
    <property type="protein sequence ID" value="MTH77037.1"/>
    <property type="molecule type" value="Genomic_DNA"/>
</dbReference>
<comment type="caution">
    <text evidence="2">The sequence shown here is derived from an EMBL/GenBank/DDBJ whole genome shotgun (WGS) entry which is preliminary data.</text>
</comment>
<dbReference type="Proteomes" id="UP000478183">
    <property type="component" value="Unassembled WGS sequence"/>
</dbReference>
<dbReference type="InterPro" id="IPR028992">
    <property type="entry name" value="Hedgehog/Intein_dom"/>
</dbReference>
<dbReference type="Pfam" id="PF13403">
    <property type="entry name" value="Hint_2"/>
    <property type="match status" value="1"/>
</dbReference>
<dbReference type="InterPro" id="IPR036844">
    <property type="entry name" value="Hint_dom_sf"/>
</dbReference>
<dbReference type="Gene3D" id="2.170.16.10">
    <property type="entry name" value="Hedgehog/Intein (Hint) domain"/>
    <property type="match status" value="1"/>
</dbReference>
<keyword evidence="3" id="KW-1185">Reference proteome</keyword>
<dbReference type="AlphaFoldDB" id="A0A6L6J8R4"/>
<evidence type="ECO:0000313" key="2">
    <source>
        <dbReference type="EMBL" id="MTH77037.1"/>
    </source>
</evidence>
<gene>
    <name evidence="2" type="ORF">GL286_04755</name>
</gene>
<dbReference type="RefSeq" id="WP_155094357.1">
    <property type="nucleotide sequence ID" value="NZ_WMIE01000001.1"/>
</dbReference>
<feature type="domain" description="Hedgehog/Intein (Hint)" evidence="1">
    <location>
        <begin position="207"/>
        <end position="352"/>
    </location>
</feature>